<evidence type="ECO:0000313" key="1">
    <source>
        <dbReference type="EMBL" id="SHM62595.1"/>
    </source>
</evidence>
<dbReference type="AlphaFoldDB" id="A0A1M7KBK5"/>
<evidence type="ECO:0000313" key="2">
    <source>
        <dbReference type="Proteomes" id="UP000184364"/>
    </source>
</evidence>
<dbReference type="OrthoDB" id="1267051at2"/>
<dbReference type="EMBL" id="FRAV01000059">
    <property type="protein sequence ID" value="SHM62595.1"/>
    <property type="molecule type" value="Genomic_DNA"/>
</dbReference>
<gene>
    <name evidence="1" type="ORF">SAMN05444267_10598</name>
</gene>
<sequence length="352" mass="41029">MIKYLTLPGDTLEKISSDLKIENPNYIKGFHHQYSSLLDPLDGVLKTGTLLCLPFGEEIKKLNQEIIENGDNLYYHPPQGKIPFEVPLLAGTYIIHHQQFRDDESLAAYEFNMTLEYLKYEEENHIFTVELFDFNKDGIESDSKTCDLAIACMKIIYPFEIRINTTGQLIEVGLHTHPLQLKNELEDSKKYFIDQYAASYIDQLKLIIEDKKQLLEKLKNTLPIHFLCGTFYNAIYGDWTDSEIYPDYFPWLVNASPISLELYNRMAPKDEDHHLLKIFQKGNYLTKQSLSPLDANPKNKKELTLNKSSKNCFHEAEYHFHRTDLSLQKIEAKFSIQIDNITERQMFTLVKV</sequence>
<dbReference type="RefSeq" id="WP_073297860.1">
    <property type="nucleotide sequence ID" value="NZ_FRAV01000059.1"/>
</dbReference>
<reference evidence="2" key="1">
    <citation type="submission" date="2016-11" db="EMBL/GenBank/DDBJ databases">
        <authorList>
            <person name="Varghese N."/>
            <person name="Submissions S."/>
        </authorList>
    </citation>
    <scope>NUCLEOTIDE SEQUENCE [LARGE SCALE GENOMIC DNA]</scope>
    <source>
        <strain evidence="2">DSM 26899</strain>
    </source>
</reference>
<dbReference type="Proteomes" id="UP000184364">
    <property type="component" value="Unassembled WGS sequence"/>
</dbReference>
<accession>A0A1M7KBK5</accession>
<proteinExistence type="predicted"/>
<name>A0A1M7KBK5_9FLAO</name>
<protein>
    <recommendedName>
        <fullName evidence="3">LysM domain-containing protein</fullName>
    </recommendedName>
</protein>
<keyword evidence="2" id="KW-1185">Reference proteome</keyword>
<organism evidence="1 2">
    <name type="scientific">Chryseobacterium polytrichastri</name>
    <dbReference type="NCBI Taxonomy" id="1302687"/>
    <lineage>
        <taxon>Bacteria</taxon>
        <taxon>Pseudomonadati</taxon>
        <taxon>Bacteroidota</taxon>
        <taxon>Flavobacteriia</taxon>
        <taxon>Flavobacteriales</taxon>
        <taxon>Weeksellaceae</taxon>
        <taxon>Chryseobacterium group</taxon>
        <taxon>Chryseobacterium</taxon>
    </lineage>
</organism>
<evidence type="ECO:0008006" key="3">
    <source>
        <dbReference type="Google" id="ProtNLM"/>
    </source>
</evidence>
<dbReference type="STRING" id="1302687.SAMN05444267_10598"/>